<dbReference type="InterPro" id="IPR029063">
    <property type="entry name" value="SAM-dependent_MTases_sf"/>
</dbReference>
<sequence>MMNTDRYAVHRHLAHIMDTRLALLKHAPQQIILAGADGDSGRSLLSARFPQARLREYDLRPDFLDDAAAVRKTGLLAKWTGKTVVQHCQSIAEPLGEPADMLWANLSLLTEAAPVAVFENWASALKNGGLLFFSHLGGDSLADIRTLLANKQIACPAPTLLDMHDLGDMLFHHGFYDPVMDTEKLVLTYRSAEALLQDLSTLGAWQALQCDNPAAAENLIRQTWQQGGLRQITLETVFGHAVKKTDLAANEQEIRFIPRAEKKLS</sequence>
<dbReference type="SUPFAM" id="SSF53335">
    <property type="entry name" value="S-adenosyl-L-methionine-dependent methyltransferases"/>
    <property type="match status" value="1"/>
</dbReference>
<reference evidence="1 2" key="1">
    <citation type="submission" date="2018-11" db="EMBL/GenBank/DDBJ databases">
        <title>Genomes From Bacteria Associated with the Canine Oral Cavity: a Test Case for Automated Genome-Based Taxonomic Assignment.</title>
        <authorList>
            <person name="Coil D.A."/>
            <person name="Jospin G."/>
            <person name="Darling A.E."/>
            <person name="Wallis C."/>
            <person name="Davis I.J."/>
            <person name="Harris S."/>
            <person name="Eisen J.A."/>
            <person name="Holcombe L.J."/>
            <person name="O'Flynn C."/>
        </authorList>
    </citation>
    <scope>NUCLEOTIDE SEQUENCE [LARGE SCALE GENOMIC DNA]</scope>
    <source>
        <strain evidence="1 2">COT-280</strain>
    </source>
</reference>
<accession>A0A3P2A0H8</accession>
<proteinExistence type="predicted"/>
<dbReference type="Gene3D" id="3.40.50.150">
    <property type="entry name" value="Vaccinia Virus protein VP39"/>
    <property type="match status" value="1"/>
</dbReference>
<dbReference type="OrthoDB" id="9760689at2"/>
<dbReference type="RefSeq" id="WP_124796291.1">
    <property type="nucleotide sequence ID" value="NZ_RQYC01000029.1"/>
</dbReference>
<evidence type="ECO:0000313" key="2">
    <source>
        <dbReference type="Proteomes" id="UP000269923"/>
    </source>
</evidence>
<keyword evidence="2" id="KW-1185">Reference proteome</keyword>
<dbReference type="GO" id="GO:0008168">
    <property type="term" value="F:methyltransferase activity"/>
    <property type="evidence" value="ECO:0007669"/>
    <property type="project" value="UniProtKB-KW"/>
</dbReference>
<name>A0A3P2A0H8_9NEIS</name>
<dbReference type="AlphaFoldDB" id="A0A3P2A0H8"/>
<keyword evidence="1" id="KW-0808">Transferase</keyword>
<evidence type="ECO:0000313" key="1">
    <source>
        <dbReference type="EMBL" id="RRD88901.1"/>
    </source>
</evidence>
<organism evidence="1 2">
    <name type="scientific">Conchiformibius steedae</name>
    <dbReference type="NCBI Taxonomy" id="153493"/>
    <lineage>
        <taxon>Bacteria</taxon>
        <taxon>Pseudomonadati</taxon>
        <taxon>Pseudomonadota</taxon>
        <taxon>Betaproteobacteria</taxon>
        <taxon>Neisseriales</taxon>
        <taxon>Neisseriaceae</taxon>
        <taxon>Conchiformibius</taxon>
    </lineage>
</organism>
<dbReference type="Proteomes" id="UP000269923">
    <property type="component" value="Unassembled WGS sequence"/>
</dbReference>
<keyword evidence="1" id="KW-0489">Methyltransferase</keyword>
<gene>
    <name evidence="1" type="ORF">EII21_10600</name>
</gene>
<dbReference type="STRING" id="1121352.GCA_000620925_01723"/>
<protein>
    <submittedName>
        <fullName evidence="1">Methyltransferase</fullName>
    </submittedName>
</protein>
<dbReference type="EMBL" id="RQYC01000029">
    <property type="protein sequence ID" value="RRD88901.1"/>
    <property type="molecule type" value="Genomic_DNA"/>
</dbReference>
<dbReference type="GO" id="GO:0032259">
    <property type="term" value="P:methylation"/>
    <property type="evidence" value="ECO:0007669"/>
    <property type="project" value="UniProtKB-KW"/>
</dbReference>
<comment type="caution">
    <text evidence="1">The sequence shown here is derived from an EMBL/GenBank/DDBJ whole genome shotgun (WGS) entry which is preliminary data.</text>
</comment>